<dbReference type="Pfam" id="PF03603">
    <property type="entry name" value="DNA_III_psi"/>
    <property type="match status" value="1"/>
</dbReference>
<sequence length="146" mass="16698">MITSSIKTNLILKEIGVTRYSLRSKKEKTNDKEIHIYQKGNILTLLEICFNDLPKDQVVLLKAIVGTIKPNESNELIESISFKSINDVHKIISSKKELRGIITFTIDNLEIESPLPIIRSNTLDEIIKNPSLKKSLWENIKKDLIK</sequence>
<evidence type="ECO:0000313" key="1">
    <source>
        <dbReference type="EMBL" id="RZO21423.1"/>
    </source>
</evidence>
<dbReference type="AlphaFoldDB" id="A0A520MJK9"/>
<dbReference type="Proteomes" id="UP000315782">
    <property type="component" value="Unassembled WGS sequence"/>
</dbReference>
<evidence type="ECO:0000313" key="2">
    <source>
        <dbReference type="Proteomes" id="UP000315782"/>
    </source>
</evidence>
<dbReference type="InterPro" id="IPR004615">
    <property type="entry name" value="DNA_pol_III_psi"/>
</dbReference>
<comment type="caution">
    <text evidence="1">The sequence shown here is derived from an EMBL/GenBank/DDBJ whole genome shotgun (WGS) entry which is preliminary data.</text>
</comment>
<proteinExistence type="predicted"/>
<dbReference type="GO" id="GO:0006260">
    <property type="term" value="P:DNA replication"/>
    <property type="evidence" value="ECO:0007669"/>
    <property type="project" value="InterPro"/>
</dbReference>
<reference evidence="1 2" key="1">
    <citation type="submission" date="2019-02" db="EMBL/GenBank/DDBJ databases">
        <title>Prokaryotic population dynamics and viral predation in marine succession experiment using metagenomics: the confinement effect.</title>
        <authorList>
            <person name="Haro-Moreno J.M."/>
            <person name="Rodriguez-Valera F."/>
            <person name="Lopez-Perez M."/>
        </authorList>
    </citation>
    <scope>NUCLEOTIDE SEQUENCE [LARGE SCALE GENOMIC DNA]</scope>
    <source>
        <strain evidence="1">MED-G163</strain>
    </source>
</reference>
<protein>
    <submittedName>
        <fullName evidence="1">Uncharacterized protein</fullName>
    </submittedName>
</protein>
<dbReference type="EMBL" id="SHBI01000004">
    <property type="protein sequence ID" value="RZO21423.1"/>
    <property type="molecule type" value="Genomic_DNA"/>
</dbReference>
<accession>A0A520MJK9</accession>
<name>A0A520MJK9_9GAMM</name>
<dbReference type="GO" id="GO:0008408">
    <property type="term" value="F:3'-5' exonuclease activity"/>
    <property type="evidence" value="ECO:0007669"/>
    <property type="project" value="InterPro"/>
</dbReference>
<gene>
    <name evidence="1" type="ORF">EVA96_01480</name>
</gene>
<organism evidence="1 2">
    <name type="scientific">SAR86 cluster bacterium</name>
    <dbReference type="NCBI Taxonomy" id="2030880"/>
    <lineage>
        <taxon>Bacteria</taxon>
        <taxon>Pseudomonadati</taxon>
        <taxon>Pseudomonadota</taxon>
        <taxon>Gammaproteobacteria</taxon>
        <taxon>SAR86 cluster</taxon>
    </lineage>
</organism>
<dbReference type="GO" id="GO:0003887">
    <property type="term" value="F:DNA-directed DNA polymerase activity"/>
    <property type="evidence" value="ECO:0007669"/>
    <property type="project" value="InterPro"/>
</dbReference>